<feature type="transmembrane region" description="Helical" evidence="1">
    <location>
        <begin position="10"/>
        <end position="28"/>
    </location>
</feature>
<feature type="transmembrane region" description="Helical" evidence="1">
    <location>
        <begin position="172"/>
        <end position="192"/>
    </location>
</feature>
<evidence type="ECO:0000313" key="2">
    <source>
        <dbReference type="EMBL" id="MDJ1483095.1"/>
    </source>
</evidence>
<keyword evidence="1" id="KW-0812">Transmembrane</keyword>
<gene>
    <name evidence="2" type="ORF">QNI16_21535</name>
</gene>
<evidence type="ECO:0000313" key="3">
    <source>
        <dbReference type="Proteomes" id="UP001241110"/>
    </source>
</evidence>
<keyword evidence="1" id="KW-0472">Membrane</keyword>
<organism evidence="2 3">
    <name type="scientific">Xanthocytophaga flava</name>
    <dbReference type="NCBI Taxonomy" id="3048013"/>
    <lineage>
        <taxon>Bacteria</taxon>
        <taxon>Pseudomonadati</taxon>
        <taxon>Bacteroidota</taxon>
        <taxon>Cytophagia</taxon>
        <taxon>Cytophagales</taxon>
        <taxon>Rhodocytophagaceae</taxon>
        <taxon>Xanthocytophaga</taxon>
    </lineage>
</organism>
<sequence length="215" mass="25322">MDLKFTLRDILVYVFTGLSFFIFVLPIEFETINCFILEHSSFFSGNEFLTSGLAIGGCYILGYLMQSIDVMKYYFCRKRLGEKANKNLSLNKILWADRISGLLYIETIEVKDYKDTTYQKHREDFWERVTKIQVAEKYSQIDYWYVLKDFTNGLETVSLIMFFWSIRIWSESVTKCICLMGMYALIYIAFYIKSSVLSEQFISAVRVTDKLLSNK</sequence>
<keyword evidence="1" id="KW-1133">Transmembrane helix</keyword>
<dbReference type="AlphaFoldDB" id="A0AAE3QTC9"/>
<accession>A0AAE3QTC9</accession>
<feature type="transmembrane region" description="Helical" evidence="1">
    <location>
        <begin position="48"/>
        <end position="65"/>
    </location>
</feature>
<name>A0AAE3QTC9_9BACT</name>
<dbReference type="EMBL" id="JASJOS010000010">
    <property type="protein sequence ID" value="MDJ1483095.1"/>
    <property type="molecule type" value="Genomic_DNA"/>
</dbReference>
<proteinExistence type="predicted"/>
<dbReference type="Proteomes" id="UP001241110">
    <property type="component" value="Unassembled WGS sequence"/>
</dbReference>
<dbReference type="RefSeq" id="WP_313982658.1">
    <property type="nucleotide sequence ID" value="NZ_JASJOS010000010.1"/>
</dbReference>
<reference evidence="2" key="1">
    <citation type="submission" date="2023-05" db="EMBL/GenBank/DDBJ databases">
        <authorList>
            <person name="Zhang X."/>
        </authorList>
    </citation>
    <scope>NUCLEOTIDE SEQUENCE</scope>
    <source>
        <strain evidence="2">YF14B1</strain>
    </source>
</reference>
<evidence type="ECO:0000256" key="1">
    <source>
        <dbReference type="SAM" id="Phobius"/>
    </source>
</evidence>
<protein>
    <submittedName>
        <fullName evidence="2">Uncharacterized protein</fullName>
    </submittedName>
</protein>
<comment type="caution">
    <text evidence="2">The sequence shown here is derived from an EMBL/GenBank/DDBJ whole genome shotgun (WGS) entry which is preliminary data.</text>
</comment>